<evidence type="ECO:0000256" key="18">
    <source>
        <dbReference type="ARBA" id="ARBA00048679"/>
    </source>
</evidence>
<feature type="domain" description="Protein kinase" evidence="22">
    <location>
        <begin position="370"/>
        <end position="665"/>
    </location>
</feature>
<evidence type="ECO:0000256" key="5">
    <source>
        <dbReference type="ARBA" id="ARBA00022614"/>
    </source>
</evidence>
<sequence length="665" mass="71544">MSGGIEVVGAMGGLEELWLHSNGFSGPLPDFSNLTNLRDLQLRDNQFTGIVPQSLVSLKGLERLTLTNNLLQGPVPAFGKIKKLDFNPDTESFCKPEGGDCDPRVSSLLSIVKSFDYPVKFAQNWKGNDPCSGWLGVTCDDGGNITVVNFQKLGLNGTIPDDFGLIPSLQRVLLAGNNLTGTIPKTLLELPRLKEVDLSNNNLSGQVPIFAKGVLLKTDGNPNIGKDVVTPPSGSGSGSGSESGSSSSSSDSGSGGSKSKSVSVGVIVGSVLASVCVISLLVFLGLLFYKRRRQHFGRVQSPNTTVIHPRHSGSDPDAIKITVTGAGSNGAPTTSEVYSQASTGRSDVHVVEAGNMVISIQVLRNVTNNFSEENVLGRGGFGTVYKGELHDGTKIAVKRMESGIMGSKGLTEFKSEIAVLTKVRHRNLVSLLGYCLDGNERLLVYEYMPQGTLSRHIFDWKEEGLKPLEWKKRLGIALDVARGVEYLHSLAHQSFIHRDLKPSNILLGDDMKAKVADFGLVRLAPDGKCCSVETRLAGTFGYLAPEYAVTGRVTTKADVFSFGVILMELITGRKALDESQPEESMHLVTWFRRMQLNKDEKTFRKSIIDPNLTVDDEETLAATAAPVSPTSGPTWATPSTCLLRSPSSGNPRIRILRTVTGLIST</sequence>
<feature type="transmembrane region" description="Helical" evidence="21">
    <location>
        <begin position="264"/>
        <end position="289"/>
    </location>
</feature>
<keyword evidence="16" id="KW-0325">Glycoprotein</keyword>
<evidence type="ECO:0000256" key="7">
    <source>
        <dbReference type="ARBA" id="ARBA00022692"/>
    </source>
</evidence>
<protein>
    <recommendedName>
        <fullName evidence="3">non-specific serine/threonine protein kinase</fullName>
        <ecNumber evidence="3">2.7.11.1</ecNumber>
    </recommendedName>
</protein>
<feature type="region of interest" description="Disordered" evidence="20">
    <location>
        <begin position="222"/>
        <end position="257"/>
    </location>
</feature>
<dbReference type="InterPro" id="IPR013210">
    <property type="entry name" value="LRR_N_plant-typ"/>
</dbReference>
<comment type="catalytic activity">
    <reaction evidence="17">
        <text>L-threonyl-[protein] + ATP = O-phospho-L-threonyl-[protein] + ADP + H(+)</text>
        <dbReference type="Rhea" id="RHEA:46608"/>
        <dbReference type="Rhea" id="RHEA-COMP:11060"/>
        <dbReference type="Rhea" id="RHEA-COMP:11605"/>
        <dbReference type="ChEBI" id="CHEBI:15378"/>
        <dbReference type="ChEBI" id="CHEBI:30013"/>
        <dbReference type="ChEBI" id="CHEBI:30616"/>
        <dbReference type="ChEBI" id="CHEBI:61977"/>
        <dbReference type="ChEBI" id="CHEBI:456216"/>
        <dbReference type="EC" id="2.7.11.1"/>
    </reaction>
</comment>
<keyword evidence="7 21" id="KW-0812">Transmembrane</keyword>
<dbReference type="InterPro" id="IPR052422">
    <property type="entry name" value="Auxin_Ser/Thr_Kinase"/>
</dbReference>
<dbReference type="AlphaFoldDB" id="A0A5P1EHF1"/>
<comment type="subcellular location">
    <subcellularLocation>
        <location evidence="1">Cell membrane</location>
        <topology evidence="1">Single-pass membrane protein</topology>
    </subcellularLocation>
</comment>
<evidence type="ECO:0000313" key="23">
    <source>
        <dbReference type="EMBL" id="ONK65326.1"/>
    </source>
</evidence>
<dbReference type="Pfam" id="PF07714">
    <property type="entry name" value="PK_Tyr_Ser-Thr"/>
    <property type="match status" value="1"/>
</dbReference>
<evidence type="ECO:0000256" key="6">
    <source>
        <dbReference type="ARBA" id="ARBA00022679"/>
    </source>
</evidence>
<dbReference type="EMBL" id="CM007387">
    <property type="protein sequence ID" value="ONK65326.1"/>
    <property type="molecule type" value="Genomic_DNA"/>
</dbReference>
<dbReference type="InterPro" id="IPR000719">
    <property type="entry name" value="Prot_kinase_dom"/>
</dbReference>
<dbReference type="GO" id="GO:0005886">
    <property type="term" value="C:plasma membrane"/>
    <property type="evidence" value="ECO:0007669"/>
    <property type="project" value="UniProtKB-SubCell"/>
</dbReference>
<evidence type="ECO:0000256" key="21">
    <source>
        <dbReference type="SAM" id="Phobius"/>
    </source>
</evidence>
<feature type="binding site" evidence="19">
    <location>
        <position position="398"/>
    </location>
    <ligand>
        <name>ATP</name>
        <dbReference type="ChEBI" id="CHEBI:30616"/>
    </ligand>
</feature>
<dbReference type="InterPro" id="IPR011009">
    <property type="entry name" value="Kinase-like_dom_sf"/>
</dbReference>
<keyword evidence="11" id="KW-0418">Kinase</keyword>
<dbReference type="Gene3D" id="3.30.200.20">
    <property type="entry name" value="Phosphorylase Kinase, domain 1"/>
    <property type="match status" value="1"/>
</dbReference>
<reference evidence="24" key="1">
    <citation type="journal article" date="2017" name="Nat. Commun.">
        <title>The asparagus genome sheds light on the origin and evolution of a young Y chromosome.</title>
        <authorList>
            <person name="Harkess A."/>
            <person name="Zhou J."/>
            <person name="Xu C."/>
            <person name="Bowers J.E."/>
            <person name="Van der Hulst R."/>
            <person name="Ayyampalayam S."/>
            <person name="Mercati F."/>
            <person name="Riccardi P."/>
            <person name="McKain M.R."/>
            <person name="Kakrana A."/>
            <person name="Tang H."/>
            <person name="Ray J."/>
            <person name="Groenendijk J."/>
            <person name="Arikit S."/>
            <person name="Mathioni S.M."/>
            <person name="Nakano M."/>
            <person name="Shan H."/>
            <person name="Telgmann-Rauber A."/>
            <person name="Kanno A."/>
            <person name="Yue Z."/>
            <person name="Chen H."/>
            <person name="Li W."/>
            <person name="Chen Y."/>
            <person name="Xu X."/>
            <person name="Zhang Y."/>
            <person name="Luo S."/>
            <person name="Chen H."/>
            <person name="Gao J."/>
            <person name="Mao Z."/>
            <person name="Pires J.C."/>
            <person name="Luo M."/>
            <person name="Kudrna D."/>
            <person name="Wing R.A."/>
            <person name="Meyers B.C."/>
            <person name="Yi K."/>
            <person name="Kong H."/>
            <person name="Lavrijsen P."/>
            <person name="Sunseri F."/>
            <person name="Falavigna A."/>
            <person name="Ye Y."/>
            <person name="Leebens-Mack J.H."/>
            <person name="Chen G."/>
        </authorList>
    </citation>
    <scope>NUCLEOTIDE SEQUENCE [LARGE SCALE GENOMIC DNA]</scope>
    <source>
        <strain evidence="24">cv. DH0086</strain>
    </source>
</reference>
<dbReference type="Pfam" id="PF08263">
    <property type="entry name" value="LRRNT_2"/>
    <property type="match status" value="1"/>
</dbReference>
<evidence type="ECO:0000256" key="12">
    <source>
        <dbReference type="ARBA" id="ARBA00022840"/>
    </source>
</evidence>
<accession>A0A5P1EHF1</accession>
<evidence type="ECO:0000256" key="9">
    <source>
        <dbReference type="ARBA" id="ARBA00022737"/>
    </source>
</evidence>
<comment type="similarity">
    <text evidence="2">Belongs to the protein kinase superfamily. Ser/Thr protein kinase family.</text>
</comment>
<dbReference type="InterPro" id="IPR017441">
    <property type="entry name" value="Protein_kinase_ATP_BS"/>
</dbReference>
<dbReference type="PROSITE" id="PS00108">
    <property type="entry name" value="PROTEIN_KINASE_ST"/>
    <property type="match status" value="1"/>
</dbReference>
<evidence type="ECO:0000256" key="16">
    <source>
        <dbReference type="ARBA" id="ARBA00023180"/>
    </source>
</evidence>
<dbReference type="InterPro" id="IPR032675">
    <property type="entry name" value="LRR_dom_sf"/>
</dbReference>
<proteinExistence type="inferred from homology"/>
<keyword evidence="8" id="KW-0732">Signal</keyword>
<evidence type="ECO:0000259" key="22">
    <source>
        <dbReference type="PROSITE" id="PS50011"/>
    </source>
</evidence>
<dbReference type="SUPFAM" id="SSF52047">
    <property type="entry name" value="RNI-like"/>
    <property type="match status" value="1"/>
</dbReference>
<keyword evidence="15" id="KW-0675">Receptor</keyword>
<comment type="catalytic activity">
    <reaction evidence="18">
        <text>L-seryl-[protein] + ATP = O-phospho-L-seryl-[protein] + ADP + H(+)</text>
        <dbReference type="Rhea" id="RHEA:17989"/>
        <dbReference type="Rhea" id="RHEA-COMP:9863"/>
        <dbReference type="Rhea" id="RHEA-COMP:11604"/>
        <dbReference type="ChEBI" id="CHEBI:15378"/>
        <dbReference type="ChEBI" id="CHEBI:29999"/>
        <dbReference type="ChEBI" id="CHEBI:30616"/>
        <dbReference type="ChEBI" id="CHEBI:83421"/>
        <dbReference type="ChEBI" id="CHEBI:456216"/>
        <dbReference type="EC" id="2.7.11.1"/>
    </reaction>
</comment>
<organism evidence="23 24">
    <name type="scientific">Asparagus officinalis</name>
    <name type="common">Garden asparagus</name>
    <dbReference type="NCBI Taxonomy" id="4686"/>
    <lineage>
        <taxon>Eukaryota</taxon>
        <taxon>Viridiplantae</taxon>
        <taxon>Streptophyta</taxon>
        <taxon>Embryophyta</taxon>
        <taxon>Tracheophyta</taxon>
        <taxon>Spermatophyta</taxon>
        <taxon>Magnoliopsida</taxon>
        <taxon>Liliopsida</taxon>
        <taxon>Asparagales</taxon>
        <taxon>Asparagaceae</taxon>
        <taxon>Asparagoideae</taxon>
        <taxon>Asparagus</taxon>
    </lineage>
</organism>
<keyword evidence="10 19" id="KW-0547">Nucleotide-binding</keyword>
<dbReference type="InterPro" id="IPR008271">
    <property type="entry name" value="Ser/Thr_kinase_AS"/>
</dbReference>
<dbReference type="InterPro" id="IPR001611">
    <property type="entry name" value="Leu-rich_rpt"/>
</dbReference>
<keyword evidence="5" id="KW-0433">Leucine-rich repeat</keyword>
<dbReference type="GO" id="GO:0005524">
    <property type="term" value="F:ATP binding"/>
    <property type="evidence" value="ECO:0007669"/>
    <property type="project" value="UniProtKB-UniRule"/>
</dbReference>
<keyword evidence="24" id="KW-1185">Reference proteome</keyword>
<evidence type="ECO:0000256" key="10">
    <source>
        <dbReference type="ARBA" id="ARBA00022741"/>
    </source>
</evidence>
<dbReference type="FunFam" id="3.30.200.20:FF:000226">
    <property type="entry name" value="receptor protein kinase TMK1"/>
    <property type="match status" value="1"/>
</dbReference>
<evidence type="ECO:0000256" key="8">
    <source>
        <dbReference type="ARBA" id="ARBA00022729"/>
    </source>
</evidence>
<dbReference type="Gene3D" id="1.10.510.10">
    <property type="entry name" value="Transferase(Phosphotransferase) domain 1"/>
    <property type="match status" value="1"/>
</dbReference>
<evidence type="ECO:0000256" key="20">
    <source>
        <dbReference type="SAM" id="MobiDB-lite"/>
    </source>
</evidence>
<evidence type="ECO:0000256" key="11">
    <source>
        <dbReference type="ARBA" id="ARBA00022777"/>
    </source>
</evidence>
<evidence type="ECO:0000256" key="3">
    <source>
        <dbReference type="ARBA" id="ARBA00012513"/>
    </source>
</evidence>
<evidence type="ECO:0000256" key="1">
    <source>
        <dbReference type="ARBA" id="ARBA00004162"/>
    </source>
</evidence>
<dbReference type="FunFam" id="1.10.510.10:FF:001023">
    <property type="entry name" value="Os07g0541700 protein"/>
    <property type="match status" value="1"/>
</dbReference>
<dbReference type="GO" id="GO:0004674">
    <property type="term" value="F:protein serine/threonine kinase activity"/>
    <property type="evidence" value="ECO:0007669"/>
    <property type="project" value="UniProtKB-KW"/>
</dbReference>
<dbReference type="PROSITE" id="PS50011">
    <property type="entry name" value="PROTEIN_KINASE_DOM"/>
    <property type="match status" value="1"/>
</dbReference>
<keyword evidence="12 19" id="KW-0067">ATP-binding</keyword>
<dbReference type="Pfam" id="PF00560">
    <property type="entry name" value="LRR_1"/>
    <property type="match status" value="1"/>
</dbReference>
<evidence type="ECO:0000256" key="14">
    <source>
        <dbReference type="ARBA" id="ARBA00023136"/>
    </source>
</evidence>
<dbReference type="PROSITE" id="PS00107">
    <property type="entry name" value="PROTEIN_KINASE_ATP"/>
    <property type="match status" value="1"/>
</dbReference>
<dbReference type="SMART" id="SM00220">
    <property type="entry name" value="S_TKc"/>
    <property type="match status" value="1"/>
</dbReference>
<evidence type="ECO:0000256" key="13">
    <source>
        <dbReference type="ARBA" id="ARBA00022989"/>
    </source>
</evidence>
<name>A0A5P1EHF1_ASPOF</name>
<feature type="compositionally biased region" description="Low complexity" evidence="20">
    <location>
        <begin position="242"/>
        <end position="257"/>
    </location>
</feature>
<dbReference type="EC" id="2.7.11.1" evidence="3"/>
<keyword evidence="13 21" id="KW-1133">Transmembrane helix</keyword>
<dbReference type="OMA" id="HIFNWAE"/>
<evidence type="ECO:0000256" key="19">
    <source>
        <dbReference type="PROSITE-ProRule" id="PRU10141"/>
    </source>
</evidence>
<dbReference type="SUPFAM" id="SSF56112">
    <property type="entry name" value="Protein kinase-like (PK-like)"/>
    <property type="match status" value="1"/>
</dbReference>
<evidence type="ECO:0000256" key="2">
    <source>
        <dbReference type="ARBA" id="ARBA00008684"/>
    </source>
</evidence>
<dbReference type="PANTHER" id="PTHR47986:SF29">
    <property type="entry name" value="RECEPTOR PROTEIN KINASE TMK1"/>
    <property type="match status" value="1"/>
</dbReference>
<dbReference type="PANTHER" id="PTHR47986">
    <property type="entry name" value="OSJNBA0070M12.3 PROTEIN"/>
    <property type="match status" value="1"/>
</dbReference>
<evidence type="ECO:0000256" key="4">
    <source>
        <dbReference type="ARBA" id="ARBA00022527"/>
    </source>
</evidence>
<evidence type="ECO:0000313" key="24">
    <source>
        <dbReference type="Proteomes" id="UP000243459"/>
    </source>
</evidence>
<keyword evidence="9" id="KW-0677">Repeat</keyword>
<dbReference type="InterPro" id="IPR001245">
    <property type="entry name" value="Ser-Thr/Tyr_kinase_cat_dom"/>
</dbReference>
<dbReference type="Gramene" id="ONK65326">
    <property type="protein sequence ID" value="ONK65326"/>
    <property type="gene ID" value="A4U43_C07F35970"/>
</dbReference>
<gene>
    <name evidence="23" type="ORF">A4U43_C07F35970</name>
</gene>
<dbReference type="CDD" id="cd14066">
    <property type="entry name" value="STKc_IRAK"/>
    <property type="match status" value="1"/>
</dbReference>
<evidence type="ECO:0000256" key="17">
    <source>
        <dbReference type="ARBA" id="ARBA00047899"/>
    </source>
</evidence>
<dbReference type="FunFam" id="3.80.10.10:FF:000129">
    <property type="entry name" value="Leucine-rich repeat receptor-like kinase"/>
    <property type="match status" value="1"/>
</dbReference>
<dbReference type="Pfam" id="PF13855">
    <property type="entry name" value="LRR_8"/>
    <property type="match status" value="1"/>
</dbReference>
<keyword evidence="14 21" id="KW-0472">Membrane</keyword>
<dbReference type="Proteomes" id="UP000243459">
    <property type="component" value="Chromosome 7"/>
</dbReference>
<evidence type="ECO:0000256" key="15">
    <source>
        <dbReference type="ARBA" id="ARBA00023170"/>
    </source>
</evidence>
<dbReference type="Gene3D" id="3.80.10.10">
    <property type="entry name" value="Ribonuclease Inhibitor"/>
    <property type="match status" value="2"/>
</dbReference>
<keyword evidence="4" id="KW-0723">Serine/threonine-protein kinase</keyword>
<keyword evidence="6" id="KW-0808">Transferase</keyword>